<accession>A9M9F7</accession>
<gene>
    <name evidence="1" type="ordered locus">BCAN_A0544</name>
</gene>
<organism evidence="1 2">
    <name type="scientific">Brucella canis (strain ATCC 23365 / NCTC 10854 / RM-666)</name>
    <dbReference type="NCBI Taxonomy" id="483179"/>
    <lineage>
        <taxon>Bacteria</taxon>
        <taxon>Pseudomonadati</taxon>
        <taxon>Pseudomonadota</taxon>
        <taxon>Alphaproteobacteria</taxon>
        <taxon>Hyphomicrobiales</taxon>
        <taxon>Brucellaceae</taxon>
        <taxon>Brucella/Ochrobactrum group</taxon>
        <taxon>Brucella</taxon>
    </lineage>
</organism>
<reference evidence="1 2" key="1">
    <citation type="submission" date="2007-10" db="EMBL/GenBank/DDBJ databases">
        <title>Brucella canis ATCC 23365 whole genome shotgun sequencing project.</title>
        <authorList>
            <person name="Setubal J.C."/>
            <person name="Bowns C."/>
            <person name="Boyle S."/>
            <person name="Crasta O.R."/>
            <person name="Czar M.J."/>
            <person name="Dharmanolla C."/>
            <person name="Gillespie J.J."/>
            <person name="Kenyon R.W."/>
            <person name="Lu J."/>
            <person name="Mane S."/>
            <person name="Mohapatra S."/>
            <person name="Nagrani S."/>
            <person name="Purkayastha A."/>
            <person name="Rajasimha H.K."/>
            <person name="Shallom J.M."/>
            <person name="Shallom S."/>
            <person name="Shukla M."/>
            <person name="Snyder E.E."/>
            <person name="Sobral B.W."/>
            <person name="Wattam A.R."/>
            <person name="Will R."/>
            <person name="Williams K."/>
            <person name="Yoo H."/>
            <person name="Bruce D."/>
            <person name="Detter C."/>
            <person name="Munk C."/>
            <person name="Brettin T.S."/>
        </authorList>
    </citation>
    <scope>NUCLEOTIDE SEQUENCE [LARGE SCALE GENOMIC DNA]</scope>
    <source>
        <strain evidence="2">ATCC 23365 / NCTC 10854 / RM-666</strain>
    </source>
</reference>
<proteinExistence type="predicted"/>
<evidence type="ECO:0000313" key="1">
    <source>
        <dbReference type="EMBL" id="ABX61621.1"/>
    </source>
</evidence>
<keyword evidence="2" id="KW-1185">Reference proteome</keyword>
<dbReference type="Proteomes" id="UP000001385">
    <property type="component" value="Chromosome I"/>
</dbReference>
<dbReference type="HOGENOM" id="CLU_3435852_0_0_5"/>
<sequence length="13" mass="1558">MEIVMLLAFSFAW</sequence>
<evidence type="ECO:0000313" key="2">
    <source>
        <dbReference type="Proteomes" id="UP000001385"/>
    </source>
</evidence>
<dbReference type="EMBL" id="CP000872">
    <property type="protein sequence ID" value="ABX61621.1"/>
    <property type="molecule type" value="Genomic_DNA"/>
</dbReference>
<name>A9M9F7_BRUC2</name>
<protein>
    <submittedName>
        <fullName evidence="1">Uncharacterized protein</fullName>
    </submittedName>
</protein>
<dbReference type="KEGG" id="bcs:BCAN_A0544"/>